<dbReference type="SMART" id="SM00702">
    <property type="entry name" value="P4Hc"/>
    <property type="match status" value="1"/>
</dbReference>
<comment type="cofactor">
    <cofactor evidence="1 7">
        <name>L-ascorbate</name>
        <dbReference type="ChEBI" id="CHEBI:38290"/>
    </cofactor>
</comment>
<dbReference type="InterPro" id="IPR023550">
    <property type="entry name" value="PKHD_hydroxylase"/>
</dbReference>
<comment type="caution">
    <text evidence="9">The sequence shown here is derived from an EMBL/GenBank/DDBJ whole genome shotgun (WGS) entry which is preliminary data.</text>
</comment>
<keyword evidence="5 7" id="KW-0560">Oxidoreductase</keyword>
<protein>
    <submittedName>
        <fullName evidence="9">Fe2+-dependent dioxygenase</fullName>
    </submittedName>
</protein>
<feature type="binding site" evidence="7">
    <location>
        <position position="98"/>
    </location>
    <ligand>
        <name>Fe cation</name>
        <dbReference type="ChEBI" id="CHEBI:24875"/>
    </ligand>
</feature>
<dbReference type="PANTHER" id="PTHR41536:SF1">
    <property type="entry name" value="PKHD-TYPE HYDROXYLASE YBIX"/>
    <property type="match status" value="1"/>
</dbReference>
<keyword evidence="3 7" id="KW-0847">Vitamin C</keyword>
<reference evidence="9" key="1">
    <citation type="submission" date="2020-10" db="EMBL/GenBank/DDBJ databases">
        <authorList>
            <person name="Castelo-Branco R."/>
            <person name="Eusebio N."/>
            <person name="Adriana R."/>
            <person name="Vieira A."/>
            <person name="Brugerolle De Fraissinette N."/>
            <person name="Rezende De Castro R."/>
            <person name="Schneider M.P."/>
            <person name="Vasconcelos V."/>
            <person name="Leao P.N."/>
        </authorList>
    </citation>
    <scope>NUCLEOTIDE SEQUENCE</scope>
    <source>
        <strain evidence="9">LEGE 07310</strain>
    </source>
</reference>
<dbReference type="GO" id="GO:0005506">
    <property type="term" value="F:iron ion binding"/>
    <property type="evidence" value="ECO:0007669"/>
    <property type="project" value="UniProtKB-UniRule"/>
</dbReference>
<dbReference type="InterPro" id="IPR041097">
    <property type="entry name" value="PKHD_C"/>
</dbReference>
<dbReference type="GO" id="GO:0016706">
    <property type="term" value="F:2-oxoglutarate-dependent dioxygenase activity"/>
    <property type="evidence" value="ECO:0007669"/>
    <property type="project" value="UniProtKB-UniRule"/>
</dbReference>
<evidence type="ECO:0000256" key="5">
    <source>
        <dbReference type="ARBA" id="ARBA00023002"/>
    </source>
</evidence>
<keyword evidence="6 7" id="KW-0408">Iron</keyword>
<dbReference type="PANTHER" id="PTHR41536">
    <property type="entry name" value="PKHD-TYPE HYDROXYLASE YBIX"/>
    <property type="match status" value="1"/>
</dbReference>
<dbReference type="GO" id="GO:0031418">
    <property type="term" value="F:L-ascorbic acid binding"/>
    <property type="evidence" value="ECO:0007669"/>
    <property type="project" value="UniProtKB-KW"/>
</dbReference>
<feature type="binding site" evidence="7">
    <location>
        <position position="169"/>
    </location>
    <ligand>
        <name>2-oxoglutarate</name>
        <dbReference type="ChEBI" id="CHEBI:16810"/>
    </ligand>
</feature>
<evidence type="ECO:0000259" key="8">
    <source>
        <dbReference type="PROSITE" id="PS51471"/>
    </source>
</evidence>
<dbReference type="EMBL" id="JADEXG010000053">
    <property type="protein sequence ID" value="MBE9079332.1"/>
    <property type="molecule type" value="Genomic_DNA"/>
</dbReference>
<dbReference type="NCBIfam" id="NF003974">
    <property type="entry name" value="PRK05467.1-3"/>
    <property type="match status" value="1"/>
</dbReference>
<organism evidence="9 10">
    <name type="scientific">Vasconcelosia minhoensis LEGE 07310</name>
    <dbReference type="NCBI Taxonomy" id="915328"/>
    <lineage>
        <taxon>Bacteria</taxon>
        <taxon>Bacillati</taxon>
        <taxon>Cyanobacteriota</taxon>
        <taxon>Cyanophyceae</taxon>
        <taxon>Nodosilineales</taxon>
        <taxon>Cymatolegaceae</taxon>
        <taxon>Vasconcelosia</taxon>
        <taxon>Vasconcelosia minhoensis</taxon>
    </lineage>
</organism>
<dbReference type="HAMAP" id="MF_00657">
    <property type="entry name" value="Hydroxyl_YbiX"/>
    <property type="match status" value="1"/>
</dbReference>
<dbReference type="Gene3D" id="4.10.860.20">
    <property type="entry name" value="Rabenosyn, Rab binding domain"/>
    <property type="match status" value="1"/>
</dbReference>
<evidence type="ECO:0000256" key="2">
    <source>
        <dbReference type="ARBA" id="ARBA00022723"/>
    </source>
</evidence>
<keyword evidence="10" id="KW-1185">Reference proteome</keyword>
<dbReference type="GO" id="GO:0006974">
    <property type="term" value="P:DNA damage response"/>
    <property type="evidence" value="ECO:0007669"/>
    <property type="project" value="TreeGrafter"/>
</dbReference>
<accession>A0A8J7AZL3</accession>
<dbReference type="Gene3D" id="2.60.120.620">
    <property type="entry name" value="q2cbj1_9rhob like domain"/>
    <property type="match status" value="1"/>
</dbReference>
<evidence type="ECO:0000313" key="9">
    <source>
        <dbReference type="EMBL" id="MBE9079332.1"/>
    </source>
</evidence>
<dbReference type="InterPro" id="IPR005123">
    <property type="entry name" value="Oxoglu/Fe-dep_dioxygenase_dom"/>
</dbReference>
<feature type="domain" description="Fe2OG dioxygenase" evidence="8">
    <location>
        <begin position="78"/>
        <end position="178"/>
    </location>
</feature>
<dbReference type="InterPro" id="IPR006620">
    <property type="entry name" value="Pro_4_hyd_alph"/>
</dbReference>
<dbReference type="AlphaFoldDB" id="A0A8J7AZL3"/>
<proteinExistence type="inferred from homology"/>
<comment type="cofactor">
    <cofactor evidence="7">
        <name>Fe(2+)</name>
        <dbReference type="ChEBI" id="CHEBI:29033"/>
    </cofactor>
    <text evidence="7">Binds 1 Fe(2+) ion per subunit.</text>
</comment>
<evidence type="ECO:0000256" key="6">
    <source>
        <dbReference type="ARBA" id="ARBA00023004"/>
    </source>
</evidence>
<dbReference type="PROSITE" id="PS51471">
    <property type="entry name" value="FE2OG_OXY"/>
    <property type="match status" value="1"/>
</dbReference>
<evidence type="ECO:0000313" key="10">
    <source>
        <dbReference type="Proteomes" id="UP000636505"/>
    </source>
</evidence>
<evidence type="ECO:0000256" key="3">
    <source>
        <dbReference type="ARBA" id="ARBA00022896"/>
    </source>
</evidence>
<dbReference type="InterPro" id="IPR044862">
    <property type="entry name" value="Pro_4_hyd_alph_FE2OG_OXY"/>
</dbReference>
<evidence type="ECO:0000256" key="4">
    <source>
        <dbReference type="ARBA" id="ARBA00022964"/>
    </source>
</evidence>
<dbReference type="Proteomes" id="UP000636505">
    <property type="component" value="Unassembled WGS sequence"/>
</dbReference>
<keyword evidence="4 7" id="KW-0223">Dioxygenase</keyword>
<dbReference type="Pfam" id="PF18331">
    <property type="entry name" value="PKHD_C"/>
    <property type="match status" value="1"/>
</dbReference>
<keyword evidence="2 7" id="KW-0479">Metal-binding</keyword>
<feature type="binding site" evidence="7">
    <location>
        <position position="96"/>
    </location>
    <ligand>
        <name>Fe cation</name>
        <dbReference type="ChEBI" id="CHEBI:24875"/>
    </ligand>
</feature>
<feature type="binding site" evidence="7">
    <location>
        <position position="159"/>
    </location>
    <ligand>
        <name>Fe cation</name>
        <dbReference type="ChEBI" id="CHEBI:24875"/>
    </ligand>
</feature>
<evidence type="ECO:0000256" key="7">
    <source>
        <dbReference type="HAMAP-Rule" id="MF_00657"/>
    </source>
</evidence>
<evidence type="ECO:0000256" key="1">
    <source>
        <dbReference type="ARBA" id="ARBA00001961"/>
    </source>
</evidence>
<dbReference type="NCBIfam" id="NF003975">
    <property type="entry name" value="PRK05467.1-4"/>
    <property type="match status" value="1"/>
</dbReference>
<dbReference type="GO" id="GO:0006879">
    <property type="term" value="P:intracellular iron ion homeostasis"/>
    <property type="evidence" value="ECO:0007669"/>
    <property type="project" value="TreeGrafter"/>
</dbReference>
<dbReference type="RefSeq" id="WP_193910184.1">
    <property type="nucleotide sequence ID" value="NZ_JADEXG010000053.1"/>
</dbReference>
<name>A0A8J7AZL3_9CYAN</name>
<dbReference type="Pfam" id="PF13640">
    <property type="entry name" value="2OG-FeII_Oxy_3"/>
    <property type="match status" value="1"/>
</dbReference>
<sequence>MIFTIPNLLSIDELEQIRQRLAQAELTDGKVTAGWHTKQVKYNQQLSGQHPTSQALVGQVRSIIQRNALFQTAVRPRAVHKLLVSHYGVGMGYGRHTDNALMGNPIMGGNCRSDVSFTLFLSEPEDYEGGELVIEGVDDERAYKLPARSMLVYPASTLHRVDPVERGDRWVVVGWAQSLIRDSHRRELLFELDTARRSLFAQHGKTDEFDLISKSVANLLRLWAE</sequence>
<gene>
    <name evidence="9" type="ORF">IQ241_18865</name>
</gene>